<protein>
    <submittedName>
        <fullName evidence="9">Oxidoreductase</fullName>
    </submittedName>
</protein>
<evidence type="ECO:0000313" key="9">
    <source>
        <dbReference type="EMBL" id="KFC19072.1"/>
    </source>
</evidence>
<dbReference type="RefSeq" id="WP_034978667.1">
    <property type="nucleotide sequence ID" value="NZ_FOFI01000005.1"/>
</dbReference>
<evidence type="ECO:0000256" key="4">
    <source>
        <dbReference type="ARBA" id="ARBA00049445"/>
    </source>
</evidence>
<keyword evidence="2" id="KW-0521">NADP</keyword>
<dbReference type="InterPro" id="IPR020471">
    <property type="entry name" value="AKR"/>
</dbReference>
<evidence type="ECO:0000313" key="10">
    <source>
        <dbReference type="Proteomes" id="UP000028623"/>
    </source>
</evidence>
<dbReference type="PRINTS" id="PR00069">
    <property type="entry name" value="ALDKETRDTASE"/>
</dbReference>
<comment type="caution">
    <text evidence="9">The sequence shown here is derived from an EMBL/GenBank/DDBJ whole genome shotgun (WGS) entry which is preliminary data.</text>
</comment>
<feature type="domain" description="NADP-dependent oxidoreductase" evidence="8">
    <location>
        <begin position="14"/>
        <end position="263"/>
    </location>
</feature>
<comment type="similarity">
    <text evidence="1">Belongs to the aldo/keto reductase family.</text>
</comment>
<dbReference type="FunFam" id="3.20.20.100:FF:000002">
    <property type="entry name" value="2,5-diketo-D-gluconic acid reductase A"/>
    <property type="match status" value="1"/>
</dbReference>
<evidence type="ECO:0000256" key="6">
    <source>
        <dbReference type="PIRSR" id="PIRSR000097-2"/>
    </source>
</evidence>
<dbReference type="STRING" id="421072.SAMN04488097_3436"/>
<name>A0A085B9C7_9FLAO</name>
<gene>
    <name evidence="9" type="ORF">IO89_16280</name>
</gene>
<sequence length="277" mass="31006">MKQVILNNGTDIPEIGFGTWQTTESVQKTVKTALEAGYTHIDTADIYGNEAEIGEAIEQSGIDRKNLYLTTKIWNSNRTAAGVKHSVEQSLRKLKTDYLDLLLIHWPANAKQFENWKEINAETWKAMEELNKSGVVKTIGVSNFMLPQLKALLETAEVIPAVNQIEFHPGYTQEETVNYSKEKGIVIEAWSPIGSGRLLKDEDLKAIADNYGVSPAILCIQFCLQCGTVVLPKSENPENIKNNLHFERFKISETDMKALKTLEETGFSGLNPETVDF</sequence>
<dbReference type="Gene3D" id="3.20.20.100">
    <property type="entry name" value="NADP-dependent oxidoreductase domain"/>
    <property type="match status" value="1"/>
</dbReference>
<dbReference type="PIRSF" id="PIRSF000097">
    <property type="entry name" value="AKR"/>
    <property type="match status" value="1"/>
</dbReference>
<dbReference type="PANTHER" id="PTHR43827:SF3">
    <property type="entry name" value="NADP-DEPENDENT OXIDOREDUCTASE DOMAIN-CONTAINING PROTEIN"/>
    <property type="match status" value="1"/>
</dbReference>
<feature type="binding site" evidence="6">
    <location>
        <position position="105"/>
    </location>
    <ligand>
        <name>substrate</name>
    </ligand>
</feature>
<dbReference type="CDD" id="cd19071">
    <property type="entry name" value="AKR_AKR1-5-like"/>
    <property type="match status" value="1"/>
</dbReference>
<reference evidence="9 10" key="1">
    <citation type="submission" date="2014-07" db="EMBL/GenBank/DDBJ databases">
        <title>Epilithonimonas lactis LMG 22401 Genome.</title>
        <authorList>
            <person name="Pipes S.E."/>
            <person name="Stropko S.J."/>
        </authorList>
    </citation>
    <scope>NUCLEOTIDE SEQUENCE [LARGE SCALE GENOMIC DNA]</scope>
    <source>
        <strain evidence="9 10">LMG 24401</strain>
    </source>
</reference>
<proteinExistence type="inferred from homology"/>
<evidence type="ECO:0000256" key="2">
    <source>
        <dbReference type="ARBA" id="ARBA00022857"/>
    </source>
</evidence>
<accession>A0A085B9C7</accession>
<dbReference type="AlphaFoldDB" id="A0A085B9C7"/>
<organism evidence="9 10">
    <name type="scientific">Epilithonimonas lactis</name>
    <dbReference type="NCBI Taxonomy" id="421072"/>
    <lineage>
        <taxon>Bacteria</taxon>
        <taxon>Pseudomonadati</taxon>
        <taxon>Bacteroidota</taxon>
        <taxon>Flavobacteriia</taxon>
        <taxon>Flavobacteriales</taxon>
        <taxon>Weeksellaceae</taxon>
        <taxon>Chryseobacterium group</taxon>
        <taxon>Epilithonimonas</taxon>
    </lineage>
</organism>
<evidence type="ECO:0000256" key="5">
    <source>
        <dbReference type="PIRSR" id="PIRSR000097-1"/>
    </source>
</evidence>
<dbReference type="InterPro" id="IPR018170">
    <property type="entry name" value="Aldo/ket_reductase_CS"/>
</dbReference>
<dbReference type="PROSITE" id="PS00062">
    <property type="entry name" value="ALDOKETO_REDUCTASE_2"/>
    <property type="match status" value="1"/>
</dbReference>
<keyword evidence="10" id="KW-1185">Reference proteome</keyword>
<dbReference type="InterPro" id="IPR036812">
    <property type="entry name" value="NAD(P)_OxRdtase_dom_sf"/>
</dbReference>
<comment type="catalytic activity">
    <reaction evidence="4">
        <text>hydroxyacetone + NADP(+) = methylglyoxal + NADPH + H(+)</text>
        <dbReference type="Rhea" id="RHEA:27986"/>
        <dbReference type="ChEBI" id="CHEBI:15378"/>
        <dbReference type="ChEBI" id="CHEBI:17158"/>
        <dbReference type="ChEBI" id="CHEBI:27957"/>
        <dbReference type="ChEBI" id="CHEBI:57783"/>
        <dbReference type="ChEBI" id="CHEBI:58349"/>
    </reaction>
</comment>
<dbReference type="OrthoDB" id="9804790at2"/>
<dbReference type="GO" id="GO:0016616">
    <property type="term" value="F:oxidoreductase activity, acting on the CH-OH group of donors, NAD or NADP as acceptor"/>
    <property type="evidence" value="ECO:0007669"/>
    <property type="project" value="UniProtKB-ARBA"/>
</dbReference>
<feature type="active site" description="Proton donor" evidence="5">
    <location>
        <position position="47"/>
    </location>
</feature>
<dbReference type="eggNOG" id="COG0656">
    <property type="taxonomic scope" value="Bacteria"/>
</dbReference>
<dbReference type="EMBL" id="JPLY01000005">
    <property type="protein sequence ID" value="KFC19072.1"/>
    <property type="molecule type" value="Genomic_DNA"/>
</dbReference>
<evidence type="ECO:0000256" key="7">
    <source>
        <dbReference type="PIRSR" id="PIRSR000097-3"/>
    </source>
</evidence>
<evidence type="ECO:0000259" key="8">
    <source>
        <dbReference type="Pfam" id="PF00248"/>
    </source>
</evidence>
<dbReference type="InterPro" id="IPR023210">
    <property type="entry name" value="NADP_OxRdtase_dom"/>
</dbReference>
<dbReference type="Proteomes" id="UP000028623">
    <property type="component" value="Unassembled WGS sequence"/>
</dbReference>
<dbReference type="Pfam" id="PF00248">
    <property type="entry name" value="Aldo_ket_red"/>
    <property type="match status" value="1"/>
</dbReference>
<keyword evidence="3" id="KW-0560">Oxidoreductase</keyword>
<dbReference type="PANTHER" id="PTHR43827">
    <property type="entry name" value="2,5-DIKETO-D-GLUCONIC ACID REDUCTASE"/>
    <property type="match status" value="1"/>
</dbReference>
<evidence type="ECO:0000256" key="3">
    <source>
        <dbReference type="ARBA" id="ARBA00023002"/>
    </source>
</evidence>
<dbReference type="SUPFAM" id="SSF51430">
    <property type="entry name" value="NAD(P)-linked oxidoreductase"/>
    <property type="match status" value="1"/>
</dbReference>
<evidence type="ECO:0000256" key="1">
    <source>
        <dbReference type="ARBA" id="ARBA00007905"/>
    </source>
</evidence>
<feature type="site" description="Lowers pKa of active site Tyr" evidence="7">
    <location>
        <position position="72"/>
    </location>
</feature>